<name>A0A1S6IP96_9LACT</name>
<dbReference type="RefSeq" id="WP_062470137.1">
    <property type="nucleotide sequence ID" value="NZ_BBYN01000018.1"/>
</dbReference>
<dbReference type="PANTHER" id="PTHR42713:SF3">
    <property type="entry name" value="TRANSCRIPTIONAL REGULATORY PROTEIN HPTR"/>
    <property type="match status" value="1"/>
</dbReference>
<accession>A0A1S6IP96</accession>
<evidence type="ECO:0000256" key="2">
    <source>
        <dbReference type="ARBA" id="ARBA00022490"/>
    </source>
</evidence>
<evidence type="ECO:0000256" key="7">
    <source>
        <dbReference type="ARBA" id="ARBA00023163"/>
    </source>
</evidence>
<evidence type="ECO:0000259" key="9">
    <source>
        <dbReference type="PROSITE" id="PS01124"/>
    </source>
</evidence>
<organism evidence="11 12">
    <name type="scientific">Jeotgalibaca dankookensis</name>
    <dbReference type="NCBI Taxonomy" id="708126"/>
    <lineage>
        <taxon>Bacteria</taxon>
        <taxon>Bacillati</taxon>
        <taxon>Bacillota</taxon>
        <taxon>Bacilli</taxon>
        <taxon>Lactobacillales</taxon>
        <taxon>Carnobacteriaceae</taxon>
        <taxon>Jeotgalibaca</taxon>
    </lineage>
</organism>
<evidence type="ECO:0000313" key="12">
    <source>
        <dbReference type="Proteomes" id="UP000188993"/>
    </source>
</evidence>
<dbReference type="SUPFAM" id="SSF52172">
    <property type="entry name" value="CheY-like"/>
    <property type="match status" value="1"/>
</dbReference>
<evidence type="ECO:0000256" key="3">
    <source>
        <dbReference type="ARBA" id="ARBA00022553"/>
    </source>
</evidence>
<keyword evidence="2" id="KW-0963">Cytoplasm</keyword>
<feature type="domain" description="Response regulatory" evidence="10">
    <location>
        <begin position="3"/>
        <end position="118"/>
    </location>
</feature>
<evidence type="ECO:0000256" key="8">
    <source>
        <dbReference type="PROSITE-ProRule" id="PRU00169"/>
    </source>
</evidence>
<dbReference type="CDD" id="cd17536">
    <property type="entry name" value="REC_YesN-like"/>
    <property type="match status" value="1"/>
</dbReference>
<keyword evidence="4" id="KW-0902">Two-component regulatory system</keyword>
<feature type="modified residue" description="4-aspartylphosphate" evidence="8">
    <location>
        <position position="55"/>
    </location>
</feature>
<evidence type="ECO:0000256" key="5">
    <source>
        <dbReference type="ARBA" id="ARBA00023015"/>
    </source>
</evidence>
<dbReference type="AlphaFoldDB" id="A0A1S6IP96"/>
<reference evidence="11 12" key="1">
    <citation type="journal article" date="2014" name="Int. J. Syst. Evol. Microbiol.">
        <title>Jeotgalibaca dankookensis gen. nov., sp. nov., a member of the family Carnobacteriaceae, isolated from seujeot (Korean traditional food).</title>
        <authorList>
            <person name="Lee D.G."/>
            <person name="Trujillo M.E."/>
            <person name="Kang H."/>
            <person name="Ahn T.Y."/>
        </authorList>
    </citation>
    <scope>NUCLEOTIDE SEQUENCE [LARGE SCALE GENOMIC DNA]</scope>
    <source>
        <strain evidence="11 12">EX-07</strain>
    </source>
</reference>
<dbReference type="GO" id="GO:0003700">
    <property type="term" value="F:DNA-binding transcription factor activity"/>
    <property type="evidence" value="ECO:0007669"/>
    <property type="project" value="InterPro"/>
</dbReference>
<keyword evidence="6" id="KW-0238">DNA-binding</keyword>
<dbReference type="Gene3D" id="3.40.50.2300">
    <property type="match status" value="1"/>
</dbReference>
<keyword evidence="7" id="KW-0804">Transcription</keyword>
<dbReference type="Gene3D" id="1.10.10.60">
    <property type="entry name" value="Homeodomain-like"/>
    <property type="match status" value="2"/>
</dbReference>
<comment type="subcellular location">
    <subcellularLocation>
        <location evidence="1">Cytoplasm</location>
    </subcellularLocation>
</comment>
<dbReference type="PROSITE" id="PS01124">
    <property type="entry name" value="HTH_ARAC_FAMILY_2"/>
    <property type="match status" value="1"/>
</dbReference>
<dbReference type="PROSITE" id="PS50110">
    <property type="entry name" value="RESPONSE_REGULATORY"/>
    <property type="match status" value="1"/>
</dbReference>
<dbReference type="Pfam" id="PF00072">
    <property type="entry name" value="Response_reg"/>
    <property type="match status" value="1"/>
</dbReference>
<dbReference type="InterPro" id="IPR001789">
    <property type="entry name" value="Sig_transdc_resp-reg_receiver"/>
</dbReference>
<evidence type="ECO:0000313" key="11">
    <source>
        <dbReference type="EMBL" id="AQS53382.1"/>
    </source>
</evidence>
<dbReference type="InterPro" id="IPR009057">
    <property type="entry name" value="Homeodomain-like_sf"/>
</dbReference>
<dbReference type="SMART" id="SM00448">
    <property type="entry name" value="REC"/>
    <property type="match status" value="1"/>
</dbReference>
<evidence type="ECO:0000259" key="10">
    <source>
        <dbReference type="PROSITE" id="PS50110"/>
    </source>
</evidence>
<protein>
    <submittedName>
        <fullName evidence="11">Putative response regulatory protein</fullName>
    </submittedName>
</protein>
<sequence length="255" mass="30286">MYRILIVEDEHIIRKGLIFGFNYEQSGCVVVGEASNGQEGVERIKELVPDIVITDINMPIKNGFDMLEETIDYMYSTIIISGYDEFSNAHQAIKYGVSEFLVKPIEMKQFSHALERAKQQCKMIQTYNNEKERNDLVINTKLIDKDFSTIHDEIINKMIQFVNENYDKRFVFQNVSEEIGYSSTLLHNRFKEYMNMTFNDYVNRYRIQKSIAYIKERKFKLYEIAEMCGFSDYKYFNKVFKKYVNMSVSDFIERL</sequence>
<evidence type="ECO:0000256" key="6">
    <source>
        <dbReference type="ARBA" id="ARBA00023125"/>
    </source>
</evidence>
<keyword evidence="3 8" id="KW-0597">Phosphoprotein</keyword>
<dbReference type="KEGG" id="jda:BW727_101012"/>
<dbReference type="GO" id="GO:0000160">
    <property type="term" value="P:phosphorelay signal transduction system"/>
    <property type="evidence" value="ECO:0007669"/>
    <property type="project" value="UniProtKB-KW"/>
</dbReference>
<evidence type="ECO:0000256" key="1">
    <source>
        <dbReference type="ARBA" id="ARBA00004496"/>
    </source>
</evidence>
<dbReference type="EMBL" id="CP019728">
    <property type="protein sequence ID" value="AQS53382.1"/>
    <property type="molecule type" value="Genomic_DNA"/>
</dbReference>
<dbReference type="GO" id="GO:0043565">
    <property type="term" value="F:sequence-specific DNA binding"/>
    <property type="evidence" value="ECO:0007669"/>
    <property type="project" value="InterPro"/>
</dbReference>
<dbReference type="OrthoDB" id="9759232at2"/>
<dbReference type="InterPro" id="IPR018060">
    <property type="entry name" value="HTH_AraC"/>
</dbReference>
<dbReference type="Pfam" id="PF12833">
    <property type="entry name" value="HTH_18"/>
    <property type="match status" value="1"/>
</dbReference>
<dbReference type="PANTHER" id="PTHR42713">
    <property type="entry name" value="HISTIDINE KINASE-RELATED"/>
    <property type="match status" value="1"/>
</dbReference>
<dbReference type="InterPro" id="IPR051552">
    <property type="entry name" value="HptR"/>
</dbReference>
<dbReference type="Proteomes" id="UP000188993">
    <property type="component" value="Chromosome"/>
</dbReference>
<feature type="domain" description="HTH araC/xylS-type" evidence="9">
    <location>
        <begin position="156"/>
        <end position="254"/>
    </location>
</feature>
<keyword evidence="12" id="KW-1185">Reference proteome</keyword>
<proteinExistence type="predicted"/>
<keyword evidence="5" id="KW-0805">Transcription regulation</keyword>
<dbReference type="InterPro" id="IPR011006">
    <property type="entry name" value="CheY-like_superfamily"/>
</dbReference>
<dbReference type="SUPFAM" id="SSF46689">
    <property type="entry name" value="Homeodomain-like"/>
    <property type="match status" value="2"/>
</dbReference>
<gene>
    <name evidence="11" type="ORF">BW727_101012</name>
</gene>
<evidence type="ECO:0000256" key="4">
    <source>
        <dbReference type="ARBA" id="ARBA00023012"/>
    </source>
</evidence>
<dbReference type="STRING" id="708126.BW727_101012"/>
<dbReference type="GO" id="GO:0005737">
    <property type="term" value="C:cytoplasm"/>
    <property type="evidence" value="ECO:0007669"/>
    <property type="project" value="UniProtKB-SubCell"/>
</dbReference>
<dbReference type="SMART" id="SM00342">
    <property type="entry name" value="HTH_ARAC"/>
    <property type="match status" value="1"/>
</dbReference>